<name>A0A7J6B093_AMEME</name>
<dbReference type="InterPro" id="IPR000315">
    <property type="entry name" value="Znf_B-box"/>
</dbReference>
<evidence type="ECO:0000313" key="5">
    <source>
        <dbReference type="EMBL" id="KAF4088400.1"/>
    </source>
</evidence>
<dbReference type="Gene3D" id="3.30.160.60">
    <property type="entry name" value="Classic Zinc Finger"/>
    <property type="match status" value="1"/>
</dbReference>
<dbReference type="Gene3D" id="2.60.120.920">
    <property type="match status" value="1"/>
</dbReference>
<reference evidence="5 6" key="1">
    <citation type="submission" date="2020-02" db="EMBL/GenBank/DDBJ databases">
        <title>A chromosome-scale genome assembly of the black bullhead catfish (Ameiurus melas).</title>
        <authorList>
            <person name="Wen M."/>
            <person name="Zham M."/>
            <person name="Cabau C."/>
            <person name="Klopp C."/>
            <person name="Donnadieu C."/>
            <person name="Roques C."/>
            <person name="Bouchez O."/>
            <person name="Lampietro C."/>
            <person name="Jouanno E."/>
            <person name="Herpin A."/>
            <person name="Louis A."/>
            <person name="Berthelot C."/>
            <person name="Parey E."/>
            <person name="Roest-Crollius H."/>
            <person name="Braasch I."/>
            <person name="Postlethwait J."/>
            <person name="Robinson-Rechavi M."/>
            <person name="Echchiki A."/>
            <person name="Begum T."/>
            <person name="Montfort J."/>
            <person name="Schartl M."/>
            <person name="Bobe J."/>
            <person name="Guiguen Y."/>
        </authorList>
    </citation>
    <scope>NUCLEOTIDE SEQUENCE [LARGE SCALE GENOMIC DNA]</scope>
    <source>
        <strain evidence="5">M_S1</strain>
        <tissue evidence="5">Blood</tissue>
    </source>
</reference>
<evidence type="ECO:0000256" key="3">
    <source>
        <dbReference type="PROSITE-ProRule" id="PRU00024"/>
    </source>
</evidence>
<evidence type="ECO:0000259" key="4">
    <source>
        <dbReference type="PROSITE" id="PS50119"/>
    </source>
</evidence>
<dbReference type="GO" id="GO:0008270">
    <property type="term" value="F:zinc ion binding"/>
    <property type="evidence" value="ECO:0007669"/>
    <property type="project" value="UniProtKB-KW"/>
</dbReference>
<dbReference type="Proteomes" id="UP000593565">
    <property type="component" value="Unassembled WGS sequence"/>
</dbReference>
<dbReference type="CDD" id="cd19800">
    <property type="entry name" value="Bbox2_xNF7-like"/>
    <property type="match status" value="1"/>
</dbReference>
<dbReference type="Pfam" id="PF00643">
    <property type="entry name" value="zf-B_box"/>
    <property type="match status" value="1"/>
</dbReference>
<dbReference type="SUPFAM" id="SSF49899">
    <property type="entry name" value="Concanavalin A-like lectins/glucanases"/>
    <property type="match status" value="1"/>
</dbReference>
<keyword evidence="1 3" id="KW-0479">Metal-binding</keyword>
<dbReference type="InterPro" id="IPR013320">
    <property type="entry name" value="ConA-like_dom_sf"/>
</dbReference>
<accession>A0A7J6B093</accession>
<keyword evidence="6" id="KW-1185">Reference proteome</keyword>
<dbReference type="PANTHER" id="PTHR24103">
    <property type="entry name" value="E3 UBIQUITIN-PROTEIN LIGASE TRIM"/>
    <property type="match status" value="1"/>
</dbReference>
<keyword evidence="2" id="KW-0862">Zinc</keyword>
<evidence type="ECO:0000313" key="6">
    <source>
        <dbReference type="Proteomes" id="UP000593565"/>
    </source>
</evidence>
<dbReference type="EMBL" id="JAAGNN010000006">
    <property type="protein sequence ID" value="KAF4088400.1"/>
    <property type="molecule type" value="Genomic_DNA"/>
</dbReference>
<evidence type="ECO:0000256" key="1">
    <source>
        <dbReference type="ARBA" id="ARBA00022771"/>
    </source>
</evidence>
<comment type="caution">
    <text evidence="5">The sequence shown here is derived from an EMBL/GenBank/DDBJ whole genome shotgun (WGS) entry which is preliminary data.</text>
</comment>
<dbReference type="SUPFAM" id="SSF57845">
    <property type="entry name" value="B-box zinc-binding domain"/>
    <property type="match status" value="1"/>
</dbReference>
<dbReference type="InterPro" id="IPR043136">
    <property type="entry name" value="B30.2/SPRY_sf"/>
</dbReference>
<feature type="domain" description="B box-type" evidence="4">
    <location>
        <begin position="60"/>
        <end position="102"/>
    </location>
</feature>
<dbReference type="PROSITE" id="PS50119">
    <property type="entry name" value="ZF_BBOX"/>
    <property type="match status" value="1"/>
</dbReference>
<evidence type="ECO:0000256" key="2">
    <source>
        <dbReference type="ARBA" id="ARBA00022833"/>
    </source>
</evidence>
<keyword evidence="1 3" id="KW-0863">Zinc-finger</keyword>
<gene>
    <name evidence="5" type="ORF">AMELA_G00081590</name>
</gene>
<dbReference type="InterPro" id="IPR050143">
    <property type="entry name" value="TRIM/RBCC"/>
</dbReference>
<sequence length="443" mass="51228">MTRNAPDTRCPECRRPFTQNDIRVNRVLRNLVDAAKDHLREHQALREAVSVYTETTTHNRDFTECCIYHNEELKLFCVTDQKPICVVCREEETHKGHNFKSVNEAYQDKKKKTSETLENLLSIENILVALINEQAEEILKTMEKSKALSDQISAQFMKLHQFLNDKEREVKNQLKEEENQILNIMGVNMFTMEEMLSDGEDKQGIMRSALQMNKPSQFLQWWNENGRFIIREICNTTQLTLQDLSVTPDTLSLGPYETYLQFFVWKEMLRFIELVPHHHTVEDRGDQSISISPSGLCIQPKKVAKIQKNKPNSLWLKTESTFNTGIHLWELNVGRKVDWGVGVCSCESGKIVTDTVLCFNSDSGYHIEQAHDTDRSAINLTSGPRKICVYLDCERNQVSFYNADRMMLIDTRVLSKPPPYSLYLSPGLYLDGKNSDPLTVCWY</sequence>
<protein>
    <recommendedName>
        <fullName evidence="4">B box-type domain-containing protein</fullName>
    </recommendedName>
</protein>
<dbReference type="AlphaFoldDB" id="A0A7J6B093"/>
<dbReference type="SMART" id="SM00336">
    <property type="entry name" value="BBOX"/>
    <property type="match status" value="1"/>
</dbReference>
<proteinExistence type="predicted"/>
<organism evidence="5 6">
    <name type="scientific">Ameiurus melas</name>
    <name type="common">Black bullhead</name>
    <name type="synonym">Silurus melas</name>
    <dbReference type="NCBI Taxonomy" id="219545"/>
    <lineage>
        <taxon>Eukaryota</taxon>
        <taxon>Metazoa</taxon>
        <taxon>Chordata</taxon>
        <taxon>Craniata</taxon>
        <taxon>Vertebrata</taxon>
        <taxon>Euteleostomi</taxon>
        <taxon>Actinopterygii</taxon>
        <taxon>Neopterygii</taxon>
        <taxon>Teleostei</taxon>
        <taxon>Ostariophysi</taxon>
        <taxon>Siluriformes</taxon>
        <taxon>Ictaluridae</taxon>
        <taxon>Ameiurus</taxon>
    </lineage>
</organism>